<sequence>MWSARGIIIILLVLLSIHSLNVSAQADCQACLQVDASLSPCNTSLKRPNPGETIIVQFGALEAKCYCNQATYDQLGACSACNNGNIKVDDLGRYKDVCATFGVPFTGGSPGQEQPTTPTNNPTDASNDPQININIPNYSNSSTSLSSYIILGVVLGIPALIILGIFMYKCCFKRRQSLKIKNVSDRSASQVDLTDDSSIISRLQVYQQQHSQTQSQTQSPTQSIENDDLTEISIENGRVNNNEMQQQYNFRKNY</sequence>
<feature type="region of interest" description="Disordered" evidence="1">
    <location>
        <begin position="106"/>
        <end position="129"/>
    </location>
</feature>
<reference evidence="4 5" key="1">
    <citation type="submission" date="2016-04" db="EMBL/GenBank/DDBJ databases">
        <title>Genome analyses suggest a sexual origin of heterokaryosis in a supposedly ancient asexual fungus.</title>
        <authorList>
            <person name="Ropars J."/>
            <person name="Sedzielewska K."/>
            <person name="Noel J."/>
            <person name="Charron P."/>
            <person name="Farinelli L."/>
            <person name="Marton T."/>
            <person name="Kruger M."/>
            <person name="Pelin A."/>
            <person name="Brachmann A."/>
            <person name="Corradi N."/>
        </authorList>
    </citation>
    <scope>NUCLEOTIDE SEQUENCE [LARGE SCALE GENOMIC DNA]</scope>
    <source>
        <strain evidence="4 5">C2</strain>
    </source>
</reference>
<keyword evidence="3" id="KW-0732">Signal</keyword>
<accession>A0A2N1MTD5</accession>
<gene>
    <name evidence="4" type="ORF">RhiirC2_786885</name>
</gene>
<dbReference type="VEuPathDB" id="FungiDB:RhiirFUN_017902"/>
<dbReference type="Proteomes" id="UP000233469">
    <property type="component" value="Unassembled WGS sequence"/>
</dbReference>
<comment type="caution">
    <text evidence="4">The sequence shown here is derived from an EMBL/GenBank/DDBJ whole genome shotgun (WGS) entry which is preliminary data.</text>
</comment>
<dbReference type="VEuPathDB" id="FungiDB:RhiirA1_447643"/>
<evidence type="ECO:0008006" key="6">
    <source>
        <dbReference type="Google" id="ProtNLM"/>
    </source>
</evidence>
<dbReference type="EMBL" id="LLXL01001360">
    <property type="protein sequence ID" value="PKK64889.1"/>
    <property type="molecule type" value="Genomic_DNA"/>
</dbReference>
<protein>
    <recommendedName>
        <fullName evidence="6">Mid2 domain-containing protein</fullName>
    </recommendedName>
</protein>
<feature type="region of interest" description="Disordered" evidence="1">
    <location>
        <begin position="205"/>
        <end position="226"/>
    </location>
</feature>
<keyword evidence="2" id="KW-1133">Transmembrane helix</keyword>
<feature type="signal peptide" evidence="3">
    <location>
        <begin position="1"/>
        <end position="24"/>
    </location>
</feature>
<dbReference type="AlphaFoldDB" id="A0A2N1MTD5"/>
<evidence type="ECO:0000256" key="1">
    <source>
        <dbReference type="SAM" id="MobiDB-lite"/>
    </source>
</evidence>
<evidence type="ECO:0000313" key="5">
    <source>
        <dbReference type="Proteomes" id="UP000233469"/>
    </source>
</evidence>
<organism evidence="4 5">
    <name type="scientific">Rhizophagus irregularis</name>
    <dbReference type="NCBI Taxonomy" id="588596"/>
    <lineage>
        <taxon>Eukaryota</taxon>
        <taxon>Fungi</taxon>
        <taxon>Fungi incertae sedis</taxon>
        <taxon>Mucoromycota</taxon>
        <taxon>Glomeromycotina</taxon>
        <taxon>Glomeromycetes</taxon>
        <taxon>Glomerales</taxon>
        <taxon>Glomeraceae</taxon>
        <taxon>Rhizophagus</taxon>
    </lineage>
</organism>
<dbReference type="VEuPathDB" id="FungiDB:FUN_000505"/>
<feature type="transmembrane region" description="Helical" evidence="2">
    <location>
        <begin position="145"/>
        <end position="168"/>
    </location>
</feature>
<evidence type="ECO:0000256" key="2">
    <source>
        <dbReference type="SAM" id="Phobius"/>
    </source>
</evidence>
<keyword evidence="2" id="KW-0812">Transmembrane</keyword>
<dbReference type="OrthoDB" id="2384878at2759"/>
<name>A0A2N1MTD5_9GLOM</name>
<reference evidence="4 5" key="2">
    <citation type="submission" date="2017-10" db="EMBL/GenBank/DDBJ databases">
        <title>Extensive intraspecific genome diversity in a model arbuscular mycorrhizal fungus.</title>
        <authorList>
            <person name="Chen E.C.H."/>
            <person name="Morin E."/>
            <person name="Baudet D."/>
            <person name="Noel J."/>
            <person name="Ndikumana S."/>
            <person name="Charron P."/>
            <person name="St-Onge C."/>
            <person name="Giorgi J."/>
            <person name="Grigoriev I.V."/>
            <person name="Roux C."/>
            <person name="Martin F.M."/>
            <person name="Corradi N."/>
        </authorList>
    </citation>
    <scope>NUCLEOTIDE SEQUENCE [LARGE SCALE GENOMIC DNA]</scope>
    <source>
        <strain evidence="4 5">C2</strain>
    </source>
</reference>
<feature type="chain" id="PRO_5014884198" description="Mid2 domain-containing protein" evidence="3">
    <location>
        <begin position="25"/>
        <end position="254"/>
    </location>
</feature>
<keyword evidence="2" id="KW-0472">Membrane</keyword>
<proteinExistence type="predicted"/>
<feature type="compositionally biased region" description="Low complexity" evidence="1">
    <location>
        <begin position="207"/>
        <end position="223"/>
    </location>
</feature>
<evidence type="ECO:0000313" key="4">
    <source>
        <dbReference type="EMBL" id="PKK64889.1"/>
    </source>
</evidence>
<evidence type="ECO:0000256" key="3">
    <source>
        <dbReference type="SAM" id="SignalP"/>
    </source>
</evidence>